<dbReference type="EMBL" id="MOOB01000034">
    <property type="protein sequence ID" value="OQE83044.1"/>
    <property type="molecule type" value="Genomic_DNA"/>
</dbReference>
<protein>
    <submittedName>
        <fullName evidence="1">Uncharacterized protein</fullName>
    </submittedName>
</protein>
<accession>A0A1V6Y6J5</accession>
<organism evidence="1 2">
    <name type="scientific">Penicillium nalgiovense</name>
    <dbReference type="NCBI Taxonomy" id="60175"/>
    <lineage>
        <taxon>Eukaryota</taxon>
        <taxon>Fungi</taxon>
        <taxon>Dikarya</taxon>
        <taxon>Ascomycota</taxon>
        <taxon>Pezizomycotina</taxon>
        <taxon>Eurotiomycetes</taxon>
        <taxon>Eurotiomycetidae</taxon>
        <taxon>Eurotiales</taxon>
        <taxon>Aspergillaceae</taxon>
        <taxon>Penicillium</taxon>
    </lineage>
</organism>
<name>A0A1V6Y6J5_PENNA</name>
<reference evidence="2" key="1">
    <citation type="journal article" date="2017" name="Nat. Microbiol.">
        <title>Global analysis of biosynthetic gene clusters reveals vast potential of secondary metabolite production in Penicillium species.</title>
        <authorList>
            <person name="Nielsen J.C."/>
            <person name="Grijseels S."/>
            <person name="Prigent S."/>
            <person name="Ji B."/>
            <person name="Dainat J."/>
            <person name="Nielsen K.F."/>
            <person name="Frisvad J.C."/>
            <person name="Workman M."/>
            <person name="Nielsen J."/>
        </authorList>
    </citation>
    <scope>NUCLEOTIDE SEQUENCE [LARGE SCALE GENOMIC DNA]</scope>
    <source>
        <strain evidence="2">IBT 13039</strain>
    </source>
</reference>
<evidence type="ECO:0000313" key="2">
    <source>
        <dbReference type="Proteomes" id="UP000191691"/>
    </source>
</evidence>
<sequence>MSVFPLLQALVNGGSFNVLDLLRLAPFSRRSVAVLISPFSMAQKSAVSDSSKNHGLQGAHVLSGRHRAISTFSNISSNPQAAATSKSTAKSSPNLARHVDIAQQIPNHFQILPLCSQSQVLKREPIWQYGIGTGPGLDQ</sequence>
<proteinExistence type="predicted"/>
<evidence type="ECO:0000313" key="1">
    <source>
        <dbReference type="EMBL" id="OQE83044.1"/>
    </source>
</evidence>
<keyword evidence="2" id="KW-1185">Reference proteome</keyword>
<dbReference type="Proteomes" id="UP000191691">
    <property type="component" value="Unassembled WGS sequence"/>
</dbReference>
<comment type="caution">
    <text evidence="1">The sequence shown here is derived from an EMBL/GenBank/DDBJ whole genome shotgun (WGS) entry which is preliminary data.</text>
</comment>
<dbReference type="AlphaFoldDB" id="A0A1V6Y6J5"/>
<gene>
    <name evidence="1" type="ORF">PENNAL_c0034G08876</name>
</gene>